<dbReference type="InterPro" id="IPR007856">
    <property type="entry name" value="SapB_1"/>
</dbReference>
<keyword evidence="6" id="KW-0378">Hydrolase</keyword>
<dbReference type="FunFam" id="1.10.225.10:FF:000008">
    <property type="entry name" value="Pulmonary surfactant-associated protein B"/>
    <property type="match status" value="2"/>
</dbReference>
<protein>
    <recommendedName>
        <fullName evidence="11">Pulmonary surfactant-associated protein B</fullName>
    </recommendedName>
    <alternativeName>
        <fullName evidence="12">Pulmonary surfactant-associated proteolipid SPL(Phe)</fullName>
    </alternativeName>
</protein>
<evidence type="ECO:0000256" key="5">
    <source>
        <dbReference type="ARBA" id="ARBA00022737"/>
    </source>
</evidence>
<evidence type="ECO:0000259" key="14">
    <source>
        <dbReference type="PROSITE" id="PS50015"/>
    </source>
</evidence>
<keyword evidence="7" id="KW-0865">Zymogen</keyword>
<dbReference type="Proteomes" id="UP000634136">
    <property type="component" value="Unassembled WGS sequence"/>
</dbReference>
<dbReference type="OrthoDB" id="69496at2759"/>
<dbReference type="GO" id="GO:0006508">
    <property type="term" value="P:proteolysis"/>
    <property type="evidence" value="ECO:0007669"/>
    <property type="project" value="UniProtKB-KW"/>
</dbReference>
<keyword evidence="6" id="KW-0064">Aspartyl protease</keyword>
<evidence type="ECO:0000256" key="11">
    <source>
        <dbReference type="ARBA" id="ARBA00041094"/>
    </source>
</evidence>
<evidence type="ECO:0000313" key="15">
    <source>
        <dbReference type="EMBL" id="KAF7845212.1"/>
    </source>
</evidence>
<dbReference type="GO" id="GO:0005576">
    <property type="term" value="C:extracellular region"/>
    <property type="evidence" value="ECO:0007669"/>
    <property type="project" value="UniProtKB-SubCell"/>
</dbReference>
<feature type="chain" id="PRO_5032797865" description="Pulmonary surfactant-associated protein B" evidence="13">
    <location>
        <begin position="22"/>
        <end position="218"/>
    </location>
</feature>
<evidence type="ECO:0000256" key="7">
    <source>
        <dbReference type="ARBA" id="ARBA00023145"/>
    </source>
</evidence>
<dbReference type="EMBL" id="JAAIUW010000001">
    <property type="protein sequence ID" value="KAF7845212.1"/>
    <property type="molecule type" value="Genomic_DNA"/>
</dbReference>
<evidence type="ECO:0000256" key="1">
    <source>
        <dbReference type="ARBA" id="ARBA00004239"/>
    </source>
</evidence>
<reference evidence="15" key="1">
    <citation type="submission" date="2020-09" db="EMBL/GenBank/DDBJ databases">
        <title>Genome-Enabled Discovery of Anthraquinone Biosynthesis in Senna tora.</title>
        <authorList>
            <person name="Kang S.-H."/>
            <person name="Pandey R.P."/>
            <person name="Lee C.-M."/>
            <person name="Sim J.-S."/>
            <person name="Jeong J.-T."/>
            <person name="Choi B.-S."/>
            <person name="Jung M."/>
            <person name="Ginzburg D."/>
            <person name="Zhao K."/>
            <person name="Won S.Y."/>
            <person name="Oh T.-J."/>
            <person name="Yu Y."/>
            <person name="Kim N.-H."/>
            <person name="Lee O.R."/>
            <person name="Lee T.-H."/>
            <person name="Bashyal P."/>
            <person name="Kim T.-S."/>
            <person name="Lee W.-H."/>
            <person name="Kawkins C."/>
            <person name="Kim C.-K."/>
            <person name="Kim J.S."/>
            <person name="Ahn B.O."/>
            <person name="Rhee S.Y."/>
            <person name="Sohng J.K."/>
        </authorList>
    </citation>
    <scope>NUCLEOTIDE SEQUENCE</scope>
    <source>
        <tissue evidence="15">Leaf</tissue>
    </source>
</reference>
<evidence type="ECO:0000256" key="6">
    <source>
        <dbReference type="ARBA" id="ARBA00022750"/>
    </source>
</evidence>
<dbReference type="SUPFAM" id="SSF47862">
    <property type="entry name" value="Saposin"/>
    <property type="match status" value="2"/>
</dbReference>
<dbReference type="InterPro" id="IPR051428">
    <property type="entry name" value="Sphingo_Act-Surfact_Prot"/>
</dbReference>
<dbReference type="PANTHER" id="PTHR11480:SF3">
    <property type="entry name" value="BCDNA.GH08312"/>
    <property type="match status" value="1"/>
</dbReference>
<keyword evidence="5" id="KW-0677">Repeat</keyword>
<dbReference type="PROSITE" id="PS50015">
    <property type="entry name" value="SAP_B"/>
    <property type="match status" value="2"/>
</dbReference>
<sequence>MEVRTGLLFLFVLVAAWACDARELAKSDPWSEPNKKDVCALCEEYSSKALDYLTNNKTQDEIIDILHNTCHEMRSFKQQCLALVDQYVPLFFLEVASIQPGEFCKEINLCKKIVMVSSQIQEDSCGLCKDAVSALLVKLENPDTELEIIGTLLKVCNSLDKQAQKCKRMVFQYGPVILANAEKFLETTDICTALHACKASSIDVQAQVMKQMPLLSDS</sequence>
<feature type="signal peptide" evidence="13">
    <location>
        <begin position="1"/>
        <end position="21"/>
    </location>
</feature>
<gene>
    <name evidence="15" type="ORF">G2W53_002117</name>
</gene>
<dbReference type="SMART" id="SM00741">
    <property type="entry name" value="SapB"/>
    <property type="match status" value="2"/>
</dbReference>
<proteinExistence type="predicted"/>
<evidence type="ECO:0000313" key="16">
    <source>
        <dbReference type="Proteomes" id="UP000634136"/>
    </source>
</evidence>
<dbReference type="PANTHER" id="PTHR11480">
    <property type="entry name" value="SAPOSIN-RELATED"/>
    <property type="match status" value="1"/>
</dbReference>
<evidence type="ECO:0000256" key="13">
    <source>
        <dbReference type="SAM" id="SignalP"/>
    </source>
</evidence>
<organism evidence="15 16">
    <name type="scientific">Senna tora</name>
    <dbReference type="NCBI Taxonomy" id="362788"/>
    <lineage>
        <taxon>Eukaryota</taxon>
        <taxon>Viridiplantae</taxon>
        <taxon>Streptophyta</taxon>
        <taxon>Embryophyta</taxon>
        <taxon>Tracheophyta</taxon>
        <taxon>Spermatophyta</taxon>
        <taxon>Magnoliopsida</taxon>
        <taxon>eudicotyledons</taxon>
        <taxon>Gunneridae</taxon>
        <taxon>Pentapetalae</taxon>
        <taxon>rosids</taxon>
        <taxon>fabids</taxon>
        <taxon>Fabales</taxon>
        <taxon>Fabaceae</taxon>
        <taxon>Caesalpinioideae</taxon>
        <taxon>Cassia clade</taxon>
        <taxon>Senna</taxon>
    </lineage>
</organism>
<comment type="caution">
    <text evidence="15">The sequence shown here is derived from an EMBL/GenBank/DDBJ whole genome shotgun (WGS) entry which is preliminary data.</text>
</comment>
<dbReference type="AlphaFoldDB" id="A0A834XK29"/>
<feature type="domain" description="Saposin B-type" evidence="14">
    <location>
        <begin position="35"/>
        <end position="114"/>
    </location>
</feature>
<dbReference type="Pfam" id="PF03489">
    <property type="entry name" value="SapB_2"/>
    <property type="match status" value="2"/>
</dbReference>
<evidence type="ECO:0000256" key="12">
    <source>
        <dbReference type="ARBA" id="ARBA00041785"/>
    </source>
</evidence>
<feature type="domain" description="Saposin B-type" evidence="14">
    <location>
        <begin position="121"/>
        <end position="201"/>
    </location>
</feature>
<dbReference type="InterPro" id="IPR008139">
    <property type="entry name" value="SaposinB_dom"/>
</dbReference>
<keyword evidence="9" id="KW-0325">Glycoprotein</keyword>
<keyword evidence="16" id="KW-1185">Reference proteome</keyword>
<evidence type="ECO:0000256" key="10">
    <source>
        <dbReference type="ARBA" id="ARBA00037221"/>
    </source>
</evidence>
<keyword evidence="3" id="KW-0645">Protease</keyword>
<dbReference type="GO" id="GO:0006629">
    <property type="term" value="P:lipid metabolic process"/>
    <property type="evidence" value="ECO:0007669"/>
    <property type="project" value="InterPro"/>
</dbReference>
<comment type="function">
    <text evidence="10">Pulmonary surfactant-associated proteins promote alveolar stability by lowering the surface tension at the air-liquid interface in the peripheral air spaces. SP-B increases the collapse pressure of palmitic acid to nearly 70 millinewtons per meter.</text>
</comment>
<comment type="subcellular location">
    <subcellularLocation>
        <location evidence="1">Secreted</location>
        <location evidence="1">Extracellular space</location>
    </subcellularLocation>
</comment>
<dbReference type="InterPro" id="IPR011001">
    <property type="entry name" value="Saposin-like"/>
</dbReference>
<evidence type="ECO:0000256" key="3">
    <source>
        <dbReference type="ARBA" id="ARBA00022670"/>
    </source>
</evidence>
<dbReference type="Pfam" id="PF05184">
    <property type="entry name" value="SapB_1"/>
    <property type="match status" value="2"/>
</dbReference>
<name>A0A834XK29_9FABA</name>
<keyword evidence="2" id="KW-0964">Secreted</keyword>
<keyword evidence="8" id="KW-1015">Disulfide bond</keyword>
<evidence type="ECO:0000256" key="8">
    <source>
        <dbReference type="ARBA" id="ARBA00023157"/>
    </source>
</evidence>
<evidence type="ECO:0000256" key="2">
    <source>
        <dbReference type="ARBA" id="ARBA00022525"/>
    </source>
</evidence>
<accession>A0A834XK29</accession>
<dbReference type="Gene3D" id="1.10.225.10">
    <property type="entry name" value="Saposin-like"/>
    <property type="match status" value="2"/>
</dbReference>
<dbReference type="GO" id="GO:0004190">
    <property type="term" value="F:aspartic-type endopeptidase activity"/>
    <property type="evidence" value="ECO:0007669"/>
    <property type="project" value="UniProtKB-KW"/>
</dbReference>
<dbReference type="InterPro" id="IPR008138">
    <property type="entry name" value="SapB_2"/>
</dbReference>
<evidence type="ECO:0000256" key="4">
    <source>
        <dbReference type="ARBA" id="ARBA00022729"/>
    </source>
</evidence>
<keyword evidence="4 13" id="KW-0732">Signal</keyword>
<evidence type="ECO:0000256" key="9">
    <source>
        <dbReference type="ARBA" id="ARBA00023180"/>
    </source>
</evidence>